<feature type="transmembrane region" description="Helical" evidence="11">
    <location>
        <begin position="1046"/>
        <end position="1068"/>
    </location>
</feature>
<evidence type="ECO:0000259" key="12">
    <source>
        <dbReference type="PROSITE" id="PS50893"/>
    </source>
</evidence>
<dbReference type="InterPro" id="IPR044726">
    <property type="entry name" value="ABCC_6TM_D2"/>
</dbReference>
<evidence type="ECO:0000313" key="15">
    <source>
        <dbReference type="Proteomes" id="UP000612055"/>
    </source>
</evidence>
<dbReference type="EMBL" id="JAEHOE010000057">
    <property type="protein sequence ID" value="KAG2491018.1"/>
    <property type="molecule type" value="Genomic_DNA"/>
</dbReference>
<evidence type="ECO:0000256" key="9">
    <source>
        <dbReference type="ARBA" id="ARBA00023136"/>
    </source>
</evidence>
<dbReference type="Pfam" id="PF00664">
    <property type="entry name" value="ABC_membrane"/>
    <property type="match status" value="2"/>
</dbReference>
<feature type="transmembrane region" description="Helical" evidence="11">
    <location>
        <begin position="144"/>
        <end position="165"/>
    </location>
</feature>
<keyword evidence="4 11" id="KW-0812">Transmembrane</keyword>
<dbReference type="PROSITE" id="PS00211">
    <property type="entry name" value="ABC_TRANSPORTER_1"/>
    <property type="match status" value="1"/>
</dbReference>
<dbReference type="OrthoDB" id="6500128at2759"/>
<feature type="transmembrane region" description="Helical" evidence="11">
    <location>
        <begin position="261"/>
        <end position="283"/>
    </location>
</feature>
<evidence type="ECO:0000256" key="5">
    <source>
        <dbReference type="ARBA" id="ARBA00022737"/>
    </source>
</evidence>
<feature type="domain" description="ABC transporter" evidence="12">
    <location>
        <begin position="354"/>
        <end position="593"/>
    </location>
</feature>
<dbReference type="GO" id="GO:0140359">
    <property type="term" value="F:ABC-type transporter activity"/>
    <property type="evidence" value="ECO:0007669"/>
    <property type="project" value="InterPro"/>
</dbReference>
<feature type="compositionally biased region" description="Low complexity" evidence="10">
    <location>
        <begin position="833"/>
        <end position="842"/>
    </location>
</feature>
<feature type="transmembrane region" description="Helical" evidence="11">
    <location>
        <begin position="120"/>
        <end position="138"/>
    </location>
</feature>
<feature type="region of interest" description="Disordered" evidence="10">
    <location>
        <begin position="819"/>
        <end position="842"/>
    </location>
</feature>
<dbReference type="CDD" id="cd18579">
    <property type="entry name" value="ABC_6TM_ABCC_D1"/>
    <property type="match status" value="1"/>
</dbReference>
<dbReference type="CDD" id="cd03250">
    <property type="entry name" value="ABCC_MRP_domain1"/>
    <property type="match status" value="1"/>
</dbReference>
<dbReference type="GO" id="GO:0016020">
    <property type="term" value="C:membrane"/>
    <property type="evidence" value="ECO:0007669"/>
    <property type="project" value="UniProtKB-SubCell"/>
</dbReference>
<evidence type="ECO:0000259" key="13">
    <source>
        <dbReference type="PROSITE" id="PS50929"/>
    </source>
</evidence>
<protein>
    <submittedName>
        <fullName evidence="14">Uncharacterized protein</fullName>
    </submittedName>
</protein>
<sequence>MRDAATMLGLELARKVIAAVLLLHLIRWLNDYSKGEPVPVASGWLWAGLLAFSLGIRLFLGNESFWAGRRLANTMVPQLVIAMYRKVLRLPASTLDSDSSGKVLNLMTADARRFEYAIHMWPYLWAGPLLTVAVLVLISLQLDIISAVAGLSVYCLVIPISSALAKAVANARRVAIQHTDTRLRLVGEAADGALAVKMLGREDYVKGRVEAARAAEARALRRTNLVRGMQMVLESCMMPLASLVTFLVYGARSGSLDLATVYYVLALLALPKWGLCSMFYQAVNVFGEMGVIMGRVDAFLQLPEAEQAGPTQQQPSFASDVAGGKAVPAGTVALTGGTYRWPQPATDAASSGAAAKDGAGKGPAQAAALSGVCFSAAPGQLVGVWGPSGAGKSSLLAALLGELKPAALEPCSDGDASQGGAQAHRLLVGSVAYYAQEPWIIAGTLRDNILFGRPYDEVWYGRVLAACCLEDDVARLVGGDLAQLGERGANLSGGQRARVALARACYGRPEVALLDDPLSAVDPRVCRDIFDRVLGPRGLLAELGATRILVTHQSRLLRKCDRVLVLSGGCARAWGTWAEAAAAVAVLQPGAGADGSDCGEDQGNIESAALDHEVLTSLEDSLHEPVESPDAVCKLGVVLGPLSTEGTALAELSRSLDSRSSVPQMEGAAAASEEELPPVPSPPPLPDTPPLPATPPPRRGTWSGVPEVRLSLAPEAASLELTKVVRQPAHVASSQSGRLCGGRRMRITVAVPGSALDEPAPTAKAAVSGHLAVAITTSSGRESRGIPKSSSAGSLQRLALAQGWSAKLAFSRFRQPVDTSKVQAHHESDIEAPDSSAATSPAAAGSPVFALSRARTRAPSRGSSSARFPSSNTFRVFRRGTFGRAESAVSDTGRSTHGGPVAEERATGGVPWSVYGTYCRTLGVPLLVAVGLLMVCFHGTSLVMSWWLGQWARADGADQHDSRWMLVYGLVTGAIMLMAGAACALFFVAATSAATTIHNRMLASVIRAPLSFFHANPTGRIVTRFSKDQVRVDDQLPLSFFDTCQVVVQVLATLVMVAIVLPVILAMVPPLAIGVYVIRARYIVGAVDVERLEAVTWSPVAAEVSNAIQGLTTIHAYRAHGLFAAKLDDLMRRHVSWYFCRVVHRSWLGFRLDALSTAVAVAAVLLSVAMRSGVNTAVLALALTNVIGVVELLQWLTRQTCEMVSLMASLQRILEYGALEPEAEADCDGAEAGATDGRVAEGKATEAALAAVPEGWPRTGELCYEDVTAEYRPDLPPCLVGLSFRLEAGSSCGVVGRTGSGKSSLMLTLFRLIRVTHGDIRLDSVDVAAVPRAALRRHLAVIPQDPVLFSGTLRSNLDPCGSLPDSRLWEVLGAVQLRGAVAALPGGLDAGIAHGGGNLSVGQRQLFSLARALLQDAKVLALDEATANVDHATDELIQRAVDGYVRDGCGRVLVMIAHRIDTVMAADRLLVLAGGELAESGPPAELAAAGGVFSRMVEATQRRDGGERGR</sequence>
<keyword evidence="3" id="KW-0813">Transport</keyword>
<dbReference type="Proteomes" id="UP000612055">
    <property type="component" value="Unassembled WGS sequence"/>
</dbReference>
<dbReference type="PANTHER" id="PTHR24223">
    <property type="entry name" value="ATP-BINDING CASSETTE SUB-FAMILY C"/>
    <property type="match status" value="1"/>
</dbReference>
<evidence type="ECO:0000256" key="2">
    <source>
        <dbReference type="ARBA" id="ARBA00009726"/>
    </source>
</evidence>
<evidence type="ECO:0000256" key="1">
    <source>
        <dbReference type="ARBA" id="ARBA00004141"/>
    </source>
</evidence>
<comment type="subcellular location">
    <subcellularLocation>
        <location evidence="1">Membrane</location>
        <topology evidence="1">Multi-pass membrane protein</topology>
    </subcellularLocation>
</comment>
<comment type="similarity">
    <text evidence="2">Belongs to the ABC transporter superfamily. ABCC family. Conjugate transporter (TC 3.A.1.208) subfamily.</text>
</comment>
<organism evidence="14 15">
    <name type="scientific">Edaphochlamys debaryana</name>
    <dbReference type="NCBI Taxonomy" id="47281"/>
    <lineage>
        <taxon>Eukaryota</taxon>
        <taxon>Viridiplantae</taxon>
        <taxon>Chlorophyta</taxon>
        <taxon>core chlorophytes</taxon>
        <taxon>Chlorophyceae</taxon>
        <taxon>CS clade</taxon>
        <taxon>Chlamydomonadales</taxon>
        <taxon>Chlamydomonadales incertae sedis</taxon>
        <taxon>Edaphochlamys</taxon>
    </lineage>
</organism>
<evidence type="ECO:0000256" key="8">
    <source>
        <dbReference type="ARBA" id="ARBA00022989"/>
    </source>
</evidence>
<dbReference type="InterPro" id="IPR011527">
    <property type="entry name" value="ABC1_TM_dom"/>
</dbReference>
<accession>A0A835XXV4</accession>
<evidence type="ECO:0000256" key="6">
    <source>
        <dbReference type="ARBA" id="ARBA00022741"/>
    </source>
</evidence>
<dbReference type="PANTHER" id="PTHR24223:SF453">
    <property type="entry name" value="ABC TRANSPORTER"/>
    <property type="match status" value="1"/>
</dbReference>
<feature type="transmembrane region" description="Helical" evidence="11">
    <location>
        <begin position="926"/>
        <end position="947"/>
    </location>
</feature>
<keyword evidence="6" id="KW-0547">Nucleotide-binding</keyword>
<evidence type="ECO:0000256" key="3">
    <source>
        <dbReference type="ARBA" id="ARBA00022448"/>
    </source>
</evidence>
<feature type="transmembrane region" description="Helical" evidence="11">
    <location>
        <begin position="12"/>
        <end position="29"/>
    </location>
</feature>
<dbReference type="SUPFAM" id="SSF52540">
    <property type="entry name" value="P-loop containing nucleoside triphosphate hydrolases"/>
    <property type="match status" value="2"/>
</dbReference>
<gene>
    <name evidence="14" type="ORF">HYH03_010690</name>
</gene>
<dbReference type="InterPro" id="IPR044746">
    <property type="entry name" value="ABCC_6TM_D1"/>
</dbReference>
<dbReference type="Gene3D" id="3.40.50.300">
    <property type="entry name" value="P-loop containing nucleotide triphosphate hydrolases"/>
    <property type="match status" value="2"/>
</dbReference>
<feature type="domain" description="ABC transporter" evidence="12">
    <location>
        <begin position="1262"/>
        <end position="1499"/>
    </location>
</feature>
<comment type="caution">
    <text evidence="14">The sequence shown here is derived from an EMBL/GenBank/DDBJ whole genome shotgun (WGS) entry which is preliminary data.</text>
</comment>
<dbReference type="InterPro" id="IPR003439">
    <property type="entry name" value="ABC_transporter-like_ATP-bd"/>
</dbReference>
<evidence type="ECO:0000256" key="10">
    <source>
        <dbReference type="SAM" id="MobiDB-lite"/>
    </source>
</evidence>
<dbReference type="SUPFAM" id="SSF90123">
    <property type="entry name" value="ABC transporter transmembrane region"/>
    <property type="match status" value="2"/>
</dbReference>
<evidence type="ECO:0000256" key="7">
    <source>
        <dbReference type="ARBA" id="ARBA00022840"/>
    </source>
</evidence>
<feature type="transmembrane region" description="Helical" evidence="11">
    <location>
        <begin position="1177"/>
        <end position="1196"/>
    </location>
</feature>
<dbReference type="GO" id="GO:0005524">
    <property type="term" value="F:ATP binding"/>
    <property type="evidence" value="ECO:0007669"/>
    <property type="project" value="UniProtKB-KW"/>
</dbReference>
<dbReference type="InterPro" id="IPR017871">
    <property type="entry name" value="ABC_transporter-like_CS"/>
</dbReference>
<dbReference type="PROSITE" id="PS50929">
    <property type="entry name" value="ABC_TM1F"/>
    <property type="match status" value="2"/>
</dbReference>
<feature type="transmembrane region" description="Helical" evidence="11">
    <location>
        <begin position="41"/>
        <end position="60"/>
    </location>
</feature>
<dbReference type="InterPro" id="IPR003593">
    <property type="entry name" value="AAA+_ATPase"/>
</dbReference>
<dbReference type="InterPro" id="IPR036640">
    <property type="entry name" value="ABC1_TM_sf"/>
</dbReference>
<keyword evidence="8 11" id="KW-1133">Transmembrane helix</keyword>
<keyword evidence="15" id="KW-1185">Reference proteome</keyword>
<feature type="compositionally biased region" description="Pro residues" evidence="10">
    <location>
        <begin position="677"/>
        <end position="698"/>
    </location>
</feature>
<dbReference type="InterPro" id="IPR050173">
    <property type="entry name" value="ABC_transporter_C-like"/>
</dbReference>
<dbReference type="CDD" id="cd03244">
    <property type="entry name" value="ABCC_MRP_domain2"/>
    <property type="match status" value="1"/>
</dbReference>
<dbReference type="GO" id="GO:0016887">
    <property type="term" value="F:ATP hydrolysis activity"/>
    <property type="evidence" value="ECO:0007669"/>
    <property type="project" value="InterPro"/>
</dbReference>
<reference evidence="14" key="1">
    <citation type="journal article" date="2020" name="bioRxiv">
        <title>Comparative genomics of Chlamydomonas.</title>
        <authorList>
            <person name="Craig R.J."/>
            <person name="Hasan A.R."/>
            <person name="Ness R.W."/>
            <person name="Keightley P.D."/>
        </authorList>
    </citation>
    <scope>NUCLEOTIDE SEQUENCE</scope>
    <source>
        <strain evidence="14">CCAP 11/70</strain>
    </source>
</reference>
<feature type="domain" description="ABC transmembrane type-1" evidence="13">
    <location>
        <begin position="928"/>
        <end position="1205"/>
    </location>
</feature>
<name>A0A835XXV4_9CHLO</name>
<proteinExistence type="inferred from homology"/>
<dbReference type="Gene3D" id="1.20.1560.10">
    <property type="entry name" value="ABC transporter type 1, transmembrane domain"/>
    <property type="match status" value="2"/>
</dbReference>
<keyword evidence="5" id="KW-0677">Repeat</keyword>
<keyword evidence="7" id="KW-0067">ATP-binding</keyword>
<evidence type="ECO:0000256" key="4">
    <source>
        <dbReference type="ARBA" id="ARBA00022692"/>
    </source>
</evidence>
<feature type="transmembrane region" description="Helical" evidence="11">
    <location>
        <begin position="967"/>
        <end position="991"/>
    </location>
</feature>
<dbReference type="InterPro" id="IPR027417">
    <property type="entry name" value="P-loop_NTPase"/>
</dbReference>
<dbReference type="FunFam" id="1.20.1560.10:FF:000013">
    <property type="entry name" value="ABC transporter C family member 2"/>
    <property type="match status" value="1"/>
</dbReference>
<dbReference type="CDD" id="cd18580">
    <property type="entry name" value="ABC_6TM_ABCC_D2"/>
    <property type="match status" value="1"/>
</dbReference>
<keyword evidence="9 11" id="KW-0472">Membrane</keyword>
<feature type="transmembrane region" description="Helical" evidence="11">
    <location>
        <begin position="231"/>
        <end position="249"/>
    </location>
</feature>
<dbReference type="SMART" id="SM00382">
    <property type="entry name" value="AAA"/>
    <property type="match status" value="2"/>
</dbReference>
<dbReference type="Pfam" id="PF00005">
    <property type="entry name" value="ABC_tran"/>
    <property type="match status" value="2"/>
</dbReference>
<evidence type="ECO:0000256" key="11">
    <source>
        <dbReference type="SAM" id="Phobius"/>
    </source>
</evidence>
<feature type="region of interest" description="Disordered" evidence="10">
    <location>
        <begin position="653"/>
        <end position="704"/>
    </location>
</feature>
<dbReference type="PROSITE" id="PS50893">
    <property type="entry name" value="ABC_TRANSPORTER_2"/>
    <property type="match status" value="2"/>
</dbReference>
<feature type="domain" description="ABC transmembrane type-1" evidence="13">
    <location>
        <begin position="25"/>
        <end position="268"/>
    </location>
</feature>
<feature type="transmembrane region" description="Helical" evidence="11">
    <location>
        <begin position="1148"/>
        <end position="1170"/>
    </location>
</feature>
<dbReference type="FunFam" id="3.40.50.300:FF:000838">
    <property type="entry name" value="ABC multidrug transporter (Eurofung)"/>
    <property type="match status" value="1"/>
</dbReference>
<evidence type="ECO:0000313" key="14">
    <source>
        <dbReference type="EMBL" id="KAG2491018.1"/>
    </source>
</evidence>